<name>A0ABR7NUU6_9FIRM</name>
<keyword evidence="2" id="KW-0732">Signal</keyword>
<dbReference type="SUPFAM" id="SSF54001">
    <property type="entry name" value="Cysteine proteinases"/>
    <property type="match status" value="1"/>
</dbReference>
<proteinExistence type="predicted"/>
<keyword evidence="5" id="KW-1185">Reference proteome</keyword>
<protein>
    <recommendedName>
        <fullName evidence="3">Transglutaminase-like domain-containing protein</fullName>
    </recommendedName>
</protein>
<dbReference type="SUPFAM" id="SSF69360">
    <property type="entry name" value="Cell wall binding repeat"/>
    <property type="match status" value="1"/>
</dbReference>
<keyword evidence="1" id="KW-0677">Repeat</keyword>
<reference evidence="4 5" key="1">
    <citation type="submission" date="2020-08" db="EMBL/GenBank/DDBJ databases">
        <title>Genome public.</title>
        <authorList>
            <person name="Liu C."/>
            <person name="Sun Q."/>
        </authorList>
    </citation>
    <scope>NUCLEOTIDE SEQUENCE [LARGE SCALE GENOMIC DNA]</scope>
    <source>
        <strain evidence="4 5">BX10</strain>
    </source>
</reference>
<evidence type="ECO:0000259" key="3">
    <source>
        <dbReference type="SMART" id="SM00460"/>
    </source>
</evidence>
<sequence>MKKRACLLAAAFSIFLGIEAYGGQFIKDETGLWYQNADGTWPVGWFQSDTGSWYCFDENGYARTGWYEENGIRYYLGITDGRLFTDCTSYLEDGWYSFDGEGKSTYAGTDYSGWLWNGVHWLYRRPSGAYVTDGWRTIDDASYYFSEGHLATGPFSIGGENYFFDSQGKKASGLTVWKNDFYYINDDQTVLKNSEKEIDGILYRFDETGRGSMVSQRPSAPSMNFIPGEDWPYKAVTEIPPENEKTELHRTCDQMADQILSEIINDAMDQRQKAEAIYNWVRGNIRYSGASATRDWVQEAYQGLRLRRGDCFTYYSVSQLLLSRAGIAGIEVVRSTDNHHYWNLVNIDGSWYHFDATPRRAGGYFFLWTDDQMEQYSRQHGGCFTFDRRLYPATPE</sequence>
<accession>A0ABR7NUU6</accession>
<dbReference type="Proteomes" id="UP000647491">
    <property type="component" value="Unassembled WGS sequence"/>
</dbReference>
<evidence type="ECO:0000256" key="1">
    <source>
        <dbReference type="ARBA" id="ARBA00022737"/>
    </source>
</evidence>
<comment type="caution">
    <text evidence="4">The sequence shown here is derived from an EMBL/GenBank/DDBJ whole genome shotgun (WGS) entry which is preliminary data.</text>
</comment>
<dbReference type="Pfam" id="PF01841">
    <property type="entry name" value="Transglut_core"/>
    <property type="match status" value="1"/>
</dbReference>
<dbReference type="InterPro" id="IPR038765">
    <property type="entry name" value="Papain-like_cys_pep_sf"/>
</dbReference>
<feature type="domain" description="Transglutaminase-like" evidence="3">
    <location>
        <begin position="303"/>
        <end position="358"/>
    </location>
</feature>
<dbReference type="EMBL" id="JACRTJ010000024">
    <property type="protein sequence ID" value="MBC8599758.1"/>
    <property type="molecule type" value="Genomic_DNA"/>
</dbReference>
<evidence type="ECO:0000313" key="5">
    <source>
        <dbReference type="Proteomes" id="UP000647491"/>
    </source>
</evidence>
<dbReference type="RefSeq" id="WP_262427880.1">
    <property type="nucleotide sequence ID" value="NZ_JACRTJ010000024.1"/>
</dbReference>
<evidence type="ECO:0000313" key="4">
    <source>
        <dbReference type="EMBL" id="MBC8599758.1"/>
    </source>
</evidence>
<gene>
    <name evidence="4" type="ORF">H8708_11055</name>
</gene>
<feature type="signal peptide" evidence="2">
    <location>
        <begin position="1"/>
        <end position="22"/>
    </location>
</feature>
<evidence type="ECO:0000256" key="2">
    <source>
        <dbReference type="SAM" id="SignalP"/>
    </source>
</evidence>
<dbReference type="Gene3D" id="2.10.270.10">
    <property type="entry name" value="Cholin Binding"/>
    <property type="match status" value="2"/>
</dbReference>
<dbReference type="InterPro" id="IPR002931">
    <property type="entry name" value="Transglutaminase-like"/>
</dbReference>
<dbReference type="Pfam" id="PF01473">
    <property type="entry name" value="Choline_bind_1"/>
    <property type="match status" value="1"/>
</dbReference>
<dbReference type="InterPro" id="IPR018337">
    <property type="entry name" value="Cell_wall/Cho-bd_repeat"/>
</dbReference>
<dbReference type="Gene3D" id="3.10.620.30">
    <property type="match status" value="1"/>
</dbReference>
<dbReference type="SMART" id="SM00460">
    <property type="entry name" value="TGc"/>
    <property type="match status" value="1"/>
</dbReference>
<feature type="chain" id="PRO_5046461943" description="Transglutaminase-like domain-containing protein" evidence="2">
    <location>
        <begin position="23"/>
        <end position="396"/>
    </location>
</feature>
<organism evidence="4 5">
    <name type="scientific">Enterocloster hominis</name>
    <name type="common">ex Liu et al. 2021</name>
    <dbReference type="NCBI Taxonomy" id="2763663"/>
    <lineage>
        <taxon>Bacteria</taxon>
        <taxon>Bacillati</taxon>
        <taxon>Bacillota</taxon>
        <taxon>Clostridia</taxon>
        <taxon>Lachnospirales</taxon>
        <taxon>Lachnospiraceae</taxon>
        <taxon>Enterocloster</taxon>
    </lineage>
</organism>